<dbReference type="CDD" id="cd01717">
    <property type="entry name" value="Sm_B"/>
    <property type="match status" value="1"/>
</dbReference>
<comment type="subcellular location">
    <subcellularLocation>
        <location evidence="2">Cytoplasm</location>
    </subcellularLocation>
    <subcellularLocation>
        <location evidence="1">Nucleus</location>
    </subcellularLocation>
</comment>
<keyword evidence="8" id="KW-0539">Nucleus</keyword>
<sequence length="143" mass="16222">MALGNIPKNTRLETLINFKVRVTTSNSSTFVGTLTSYDKFMNLVLTECEEFRIQKKSKKYLNEIKNEEIDLSKIKEQKRLLGLIILRGENIISVVAEAAPNMNTLKPQLRLKKSNVAIKPLKKKLNSEKLPSSTNGGVHKPRR</sequence>
<dbReference type="Gene3D" id="2.30.30.100">
    <property type="match status" value="1"/>
</dbReference>
<dbReference type="GO" id="GO:0003723">
    <property type="term" value="F:RNA binding"/>
    <property type="evidence" value="ECO:0007669"/>
    <property type="project" value="UniProtKB-KW"/>
</dbReference>
<evidence type="ECO:0000256" key="5">
    <source>
        <dbReference type="ARBA" id="ARBA00022664"/>
    </source>
</evidence>
<dbReference type="GO" id="GO:0046540">
    <property type="term" value="C:U4/U6 x U5 tri-snRNP complex"/>
    <property type="evidence" value="ECO:0007669"/>
    <property type="project" value="TreeGrafter"/>
</dbReference>
<evidence type="ECO:0000256" key="6">
    <source>
        <dbReference type="ARBA" id="ARBA00022884"/>
    </source>
</evidence>
<evidence type="ECO:0000256" key="8">
    <source>
        <dbReference type="ARBA" id="ARBA00023242"/>
    </source>
</evidence>
<dbReference type="GO" id="GO:0005682">
    <property type="term" value="C:U5 snRNP"/>
    <property type="evidence" value="ECO:0007669"/>
    <property type="project" value="TreeGrafter"/>
</dbReference>
<dbReference type="GO" id="GO:0070990">
    <property type="term" value="F:snRNP binding"/>
    <property type="evidence" value="ECO:0007669"/>
    <property type="project" value="TreeGrafter"/>
</dbReference>
<comment type="similarity">
    <text evidence="3">Belongs to the snRNP SmB/SmN family.</text>
</comment>
<keyword evidence="4" id="KW-0963">Cytoplasm</keyword>
<gene>
    <name evidence="13" type="ORF">DAPK24_021690</name>
</gene>
<dbReference type="GO" id="GO:0071013">
    <property type="term" value="C:catalytic step 2 spliceosome"/>
    <property type="evidence" value="ECO:0007669"/>
    <property type="project" value="TreeGrafter"/>
</dbReference>
<feature type="region of interest" description="Disordered" evidence="11">
    <location>
        <begin position="124"/>
        <end position="143"/>
    </location>
</feature>
<dbReference type="EMBL" id="BTGB01000002">
    <property type="protein sequence ID" value="GMM45594.1"/>
    <property type="molecule type" value="Genomic_DNA"/>
</dbReference>
<dbReference type="GO" id="GO:0071004">
    <property type="term" value="C:U2-type prespliceosome"/>
    <property type="evidence" value="ECO:0007669"/>
    <property type="project" value="TreeGrafter"/>
</dbReference>
<dbReference type="GO" id="GO:0005686">
    <property type="term" value="C:U2 snRNP"/>
    <property type="evidence" value="ECO:0007669"/>
    <property type="project" value="TreeGrafter"/>
</dbReference>
<reference evidence="13 14" key="1">
    <citation type="journal article" date="2023" name="Elife">
        <title>Identification of key yeast species and microbe-microbe interactions impacting larval growth of Drosophila in the wild.</title>
        <authorList>
            <person name="Mure A."/>
            <person name="Sugiura Y."/>
            <person name="Maeda R."/>
            <person name="Honda K."/>
            <person name="Sakurai N."/>
            <person name="Takahashi Y."/>
            <person name="Watada M."/>
            <person name="Katoh T."/>
            <person name="Gotoh A."/>
            <person name="Gotoh Y."/>
            <person name="Taniguchi I."/>
            <person name="Nakamura K."/>
            <person name="Hayashi T."/>
            <person name="Katayama T."/>
            <person name="Uemura T."/>
            <person name="Hattori Y."/>
        </authorList>
    </citation>
    <scope>NUCLEOTIDE SEQUENCE [LARGE SCALE GENOMIC DNA]</scope>
    <source>
        <strain evidence="13 14">PK-24</strain>
    </source>
</reference>
<evidence type="ECO:0000256" key="9">
    <source>
        <dbReference type="ARBA" id="ARBA00023274"/>
    </source>
</evidence>
<dbReference type="Proteomes" id="UP001378960">
    <property type="component" value="Unassembled WGS sequence"/>
</dbReference>
<dbReference type="PANTHER" id="PTHR10701">
    <property type="entry name" value="SMALL NUCLEAR RIBONUCLEOPROTEIN-ASSOCIATED PROTEIN B AND N"/>
    <property type="match status" value="1"/>
</dbReference>
<dbReference type="GO" id="GO:0005737">
    <property type="term" value="C:cytoplasm"/>
    <property type="evidence" value="ECO:0007669"/>
    <property type="project" value="UniProtKB-SubCell"/>
</dbReference>
<evidence type="ECO:0000313" key="14">
    <source>
        <dbReference type="Proteomes" id="UP001378960"/>
    </source>
</evidence>
<dbReference type="SMART" id="SM00651">
    <property type="entry name" value="Sm"/>
    <property type="match status" value="1"/>
</dbReference>
<evidence type="ECO:0000256" key="10">
    <source>
        <dbReference type="ARBA" id="ARBA00041355"/>
    </source>
</evidence>
<evidence type="ECO:0000256" key="4">
    <source>
        <dbReference type="ARBA" id="ARBA00022490"/>
    </source>
</evidence>
<evidence type="ECO:0000313" key="13">
    <source>
        <dbReference type="EMBL" id="GMM45594.1"/>
    </source>
</evidence>
<evidence type="ECO:0000256" key="7">
    <source>
        <dbReference type="ARBA" id="ARBA00023187"/>
    </source>
</evidence>
<feature type="domain" description="Sm" evidence="12">
    <location>
        <begin position="7"/>
        <end position="100"/>
    </location>
</feature>
<dbReference type="GO" id="GO:0000398">
    <property type="term" value="P:mRNA splicing, via spliceosome"/>
    <property type="evidence" value="ECO:0007669"/>
    <property type="project" value="TreeGrafter"/>
</dbReference>
<dbReference type="InterPro" id="IPR050914">
    <property type="entry name" value="snRNP_SmB/NAA38-like"/>
</dbReference>
<evidence type="ECO:0000256" key="11">
    <source>
        <dbReference type="SAM" id="MobiDB-lite"/>
    </source>
</evidence>
<evidence type="ECO:0000256" key="3">
    <source>
        <dbReference type="ARBA" id="ARBA00009123"/>
    </source>
</evidence>
<evidence type="ECO:0000256" key="1">
    <source>
        <dbReference type="ARBA" id="ARBA00004123"/>
    </source>
</evidence>
<dbReference type="SUPFAM" id="SSF50182">
    <property type="entry name" value="Sm-like ribonucleoproteins"/>
    <property type="match status" value="1"/>
</dbReference>
<keyword evidence="14" id="KW-1185">Reference proteome</keyword>
<dbReference type="PANTHER" id="PTHR10701:SF0">
    <property type="entry name" value="SMALL NUCLEAR RIBONUCLEOPROTEIN-ASSOCIATED PROTEIN B"/>
    <property type="match status" value="1"/>
</dbReference>
<protein>
    <recommendedName>
        <fullName evidence="10">Sm protein B</fullName>
    </recommendedName>
</protein>
<keyword evidence="6" id="KW-0694">RNA-binding</keyword>
<keyword evidence="5" id="KW-0507">mRNA processing</keyword>
<dbReference type="GO" id="GO:0005685">
    <property type="term" value="C:U1 snRNP"/>
    <property type="evidence" value="ECO:0007669"/>
    <property type="project" value="TreeGrafter"/>
</dbReference>
<dbReference type="GO" id="GO:0005687">
    <property type="term" value="C:U4 snRNP"/>
    <property type="evidence" value="ECO:0007669"/>
    <property type="project" value="TreeGrafter"/>
</dbReference>
<proteinExistence type="inferred from homology"/>
<evidence type="ECO:0000256" key="2">
    <source>
        <dbReference type="ARBA" id="ARBA00004496"/>
    </source>
</evidence>
<dbReference type="Pfam" id="PF01423">
    <property type="entry name" value="LSM"/>
    <property type="match status" value="1"/>
</dbReference>
<dbReference type="InterPro" id="IPR010920">
    <property type="entry name" value="LSM_dom_sf"/>
</dbReference>
<dbReference type="PROSITE" id="PS52002">
    <property type="entry name" value="SM"/>
    <property type="match status" value="1"/>
</dbReference>
<dbReference type="InterPro" id="IPR047575">
    <property type="entry name" value="Sm"/>
</dbReference>
<name>A0AAV5R258_PICKL</name>
<organism evidence="13 14">
    <name type="scientific">Pichia kluyveri</name>
    <name type="common">Yeast</name>
    <dbReference type="NCBI Taxonomy" id="36015"/>
    <lineage>
        <taxon>Eukaryota</taxon>
        <taxon>Fungi</taxon>
        <taxon>Dikarya</taxon>
        <taxon>Ascomycota</taxon>
        <taxon>Saccharomycotina</taxon>
        <taxon>Pichiomycetes</taxon>
        <taxon>Pichiales</taxon>
        <taxon>Pichiaceae</taxon>
        <taxon>Pichia</taxon>
    </lineage>
</organism>
<evidence type="ECO:0000259" key="12">
    <source>
        <dbReference type="PROSITE" id="PS52002"/>
    </source>
</evidence>
<comment type="caution">
    <text evidence="13">The sequence shown here is derived from an EMBL/GenBank/DDBJ whole genome shotgun (WGS) entry which is preliminary data.</text>
</comment>
<dbReference type="AlphaFoldDB" id="A0AAV5R258"/>
<dbReference type="InterPro" id="IPR001163">
    <property type="entry name" value="Sm_dom_euk/arc"/>
</dbReference>
<keyword evidence="7" id="KW-0508">mRNA splicing</keyword>
<accession>A0AAV5R258</accession>
<keyword evidence="9" id="KW-0687">Ribonucleoprotein</keyword>